<dbReference type="CDD" id="cd00077">
    <property type="entry name" value="HDc"/>
    <property type="match status" value="1"/>
</dbReference>
<protein>
    <submittedName>
        <fullName evidence="2">HD domain protein</fullName>
    </submittedName>
</protein>
<dbReference type="InterPro" id="IPR050135">
    <property type="entry name" value="dGTPase-like"/>
</dbReference>
<dbReference type="GeneID" id="93643927"/>
<dbReference type="InterPro" id="IPR006674">
    <property type="entry name" value="HD_domain"/>
</dbReference>
<dbReference type="Proteomes" id="UP000031829">
    <property type="component" value="Chromosome"/>
</dbReference>
<dbReference type="HOGENOM" id="CLU_056050_0_0_9"/>
<dbReference type="PANTHER" id="PTHR11373">
    <property type="entry name" value="DEOXYNUCLEOSIDE TRIPHOSPHATE TRIPHOSPHOHYDROLASE"/>
    <property type="match status" value="1"/>
</dbReference>
<dbReference type="SMART" id="SM00471">
    <property type="entry name" value="HDc"/>
    <property type="match status" value="1"/>
</dbReference>
<dbReference type="RefSeq" id="WP_034650114.1">
    <property type="nucleotide sequence ID" value="NZ_BCVB01000006.1"/>
</dbReference>
<dbReference type="Pfam" id="PF01966">
    <property type="entry name" value="HD"/>
    <property type="match status" value="1"/>
</dbReference>
<dbReference type="GO" id="GO:0008832">
    <property type="term" value="F:dGTPase activity"/>
    <property type="evidence" value="ECO:0007669"/>
    <property type="project" value="TreeGrafter"/>
</dbReference>
<dbReference type="SUPFAM" id="SSF109604">
    <property type="entry name" value="HD-domain/PDEase-like"/>
    <property type="match status" value="1"/>
</dbReference>
<dbReference type="KEGG" id="bmeg:BG04_419"/>
<gene>
    <name evidence="2" type="ORF">BG04_419</name>
</gene>
<proteinExistence type="predicted"/>
<dbReference type="InterPro" id="IPR003607">
    <property type="entry name" value="HD/PDEase_dom"/>
</dbReference>
<sequence length="327" mass="36988">MLILYDELYGKFEADGVLLELIQSDPVQRLKGIYQGGASRFVNENWNTTRYDHSIGAMMLVNRLGGSLEEQIAALLHDVSHTAFSHVIDYVLGQKEENYHEMIYEQIVTQSSIPSILKSAGLNWREILLDESQWTLLEQQAPHLCADRVDYTLRDLYVCGEITLQEVHAFLDQLVVFNGQMACSNLSAAEWFVDAYYKEVIGFFMNPLNMFGNHQLTETIKLALQKDILSIEDFLKQDDDVVWLLKNAGDSSVEGMLSALFNSKVQKGTASCYDVHQTTKMRWVDPLVISSNGANSVSQLSLIAKRLIEQAKQKIEKGVYLNIQAPL</sequence>
<evidence type="ECO:0000313" key="2">
    <source>
        <dbReference type="EMBL" id="AJI21258.1"/>
    </source>
</evidence>
<dbReference type="PANTHER" id="PTHR11373:SF41">
    <property type="entry name" value="METAL-DEPENDENT PHOSPHOHYDROLASE"/>
    <property type="match status" value="1"/>
</dbReference>
<dbReference type="EMBL" id="CP009920">
    <property type="protein sequence ID" value="AJI21258.1"/>
    <property type="molecule type" value="Genomic_DNA"/>
</dbReference>
<reference evidence="2 3" key="1">
    <citation type="journal article" date="2015" name="Genome Announc.">
        <title>Complete genome sequences for 35 biothreat assay-relevant bacillus species.</title>
        <authorList>
            <person name="Johnson S.L."/>
            <person name="Daligault H.E."/>
            <person name="Davenport K.W."/>
            <person name="Jaissle J."/>
            <person name="Frey K.G."/>
            <person name="Ladner J.T."/>
            <person name="Broomall S.M."/>
            <person name="Bishop-Lilly K.A."/>
            <person name="Bruce D.C."/>
            <person name="Gibbons H.S."/>
            <person name="Coyne S.R."/>
            <person name="Lo C.C."/>
            <person name="Meincke L."/>
            <person name="Munk A.C."/>
            <person name="Koroleva G.I."/>
            <person name="Rosenzweig C.N."/>
            <person name="Palacios G.F."/>
            <person name="Redden C.L."/>
            <person name="Minogue T.D."/>
            <person name="Chain P.S."/>
        </authorList>
    </citation>
    <scope>NUCLEOTIDE SEQUENCE [LARGE SCALE GENOMIC DNA]</scope>
    <source>
        <strain evidence="3">ATCC 14581 / DSM 32 / JCM 2506 / NBRC 15308 / NCIMB 9376 / NCTC 10342 / NRRL B-14308 / VKM B-512</strain>
    </source>
</reference>
<dbReference type="FunFam" id="1.10.3210.10:FF:000026">
    <property type="entry name" value="Metal-dependent phosphohydrolase"/>
    <property type="match status" value="1"/>
</dbReference>
<feature type="domain" description="HD/PDEase" evidence="1">
    <location>
        <begin position="46"/>
        <end position="161"/>
    </location>
</feature>
<organism evidence="2 3">
    <name type="scientific">Priestia megaterium (strain ATCC 14581 / DSM 32 / CCUG 1817 / JCM 2506 / NBRC 15308 / NCIMB 9376 / NCTC 10342 / NRRL B-14308 / VKM B-512 / Ford 19)</name>
    <name type="common">Bacillus megaterium</name>
    <dbReference type="NCBI Taxonomy" id="1348623"/>
    <lineage>
        <taxon>Bacteria</taxon>
        <taxon>Bacillati</taxon>
        <taxon>Bacillota</taxon>
        <taxon>Bacilli</taxon>
        <taxon>Bacillales</taxon>
        <taxon>Bacillaceae</taxon>
        <taxon>Priestia</taxon>
    </lineage>
</organism>
<evidence type="ECO:0000259" key="1">
    <source>
        <dbReference type="SMART" id="SM00471"/>
    </source>
</evidence>
<dbReference type="Gene3D" id="1.10.3210.10">
    <property type="entry name" value="Hypothetical protein af1432"/>
    <property type="match status" value="1"/>
</dbReference>
<evidence type="ECO:0000313" key="3">
    <source>
        <dbReference type="Proteomes" id="UP000031829"/>
    </source>
</evidence>
<dbReference type="GO" id="GO:0006203">
    <property type="term" value="P:dGTP catabolic process"/>
    <property type="evidence" value="ECO:0007669"/>
    <property type="project" value="TreeGrafter"/>
</dbReference>
<dbReference type="AlphaFoldDB" id="A0A0B6AKX6"/>
<accession>A0A0B6AKX6</accession>
<name>A0A0B6AKX6_PRIM2</name>